<keyword evidence="2" id="KW-1133">Transmembrane helix</keyword>
<dbReference type="EMBL" id="MK570056">
    <property type="protein sequence ID" value="QDI74064.1"/>
    <property type="molecule type" value="Genomic_DNA"/>
</dbReference>
<keyword evidence="2" id="KW-0472">Membrane</keyword>
<evidence type="ECO:0000256" key="2">
    <source>
        <dbReference type="SAM" id="Phobius"/>
    </source>
</evidence>
<evidence type="ECO:0000313" key="3">
    <source>
        <dbReference type="EMBL" id="QDI74064.1"/>
    </source>
</evidence>
<organism evidence="3 4">
    <name type="scientific">Nitrosopumilus spindle-shaped virus</name>
    <dbReference type="NCBI Taxonomy" id="2508184"/>
    <lineage>
        <taxon>Viruses</taxon>
        <taxon>Viruses incertae sedis</taxon>
        <taxon>Thaspiviridae</taxon>
        <taxon>Nitmarvirus</taxon>
        <taxon>Nitmarvirus maris</taxon>
        <taxon>Nitmarvirus NSV1</taxon>
    </lineage>
</organism>
<dbReference type="Proteomes" id="UP000320887">
    <property type="component" value="Segment"/>
</dbReference>
<sequence length="85" mass="9830">MFETLIEQSIPVLAGIVSLVLAYIAKNKNQELQQTKDYLNQADNTLMIVGDLVEEVKEALEDNEISEKEFRQIFNKLKRFTRQNA</sequence>
<keyword evidence="2" id="KW-0812">Transmembrane</keyword>
<feature type="coiled-coil region" evidence="1">
    <location>
        <begin position="25"/>
        <end position="69"/>
    </location>
</feature>
<proteinExistence type="predicted"/>
<protein>
    <submittedName>
        <fullName evidence="3">Uncharacterized protein</fullName>
    </submittedName>
</protein>
<evidence type="ECO:0000313" key="4">
    <source>
        <dbReference type="Proteomes" id="UP000320887"/>
    </source>
</evidence>
<keyword evidence="1" id="KW-0175">Coiled coil</keyword>
<accession>A0A514K363</accession>
<reference evidence="3 4" key="1">
    <citation type="submission" date="2019-02" db="EMBL/GenBank/DDBJ databases">
        <title>Spindle-shaped viruses infect a marine ammonia-oxidizing thaumarchaeon.</title>
        <authorList>
            <person name="Kim J.-G."/>
            <person name="Kim S.-J."/>
            <person name="Rhee S.-K."/>
        </authorList>
    </citation>
    <scope>NUCLEOTIDE SEQUENCE [LARGE SCALE GENOMIC DNA]</scope>
    <source>
        <strain evidence="3">NSV4</strain>
    </source>
</reference>
<evidence type="ECO:0000256" key="1">
    <source>
        <dbReference type="SAM" id="Coils"/>
    </source>
</evidence>
<feature type="transmembrane region" description="Helical" evidence="2">
    <location>
        <begin position="6"/>
        <end position="25"/>
    </location>
</feature>
<name>A0A514K363_9VIRU</name>